<dbReference type="PANTHER" id="PTHR35005:SF1">
    <property type="entry name" value="2-AMINO-5-FORMYLAMINO-6-RIBOSYLAMINOPYRIMIDIN-4(3H)-ONE 5'-MONOPHOSPHATE DEFORMYLASE"/>
    <property type="match status" value="1"/>
</dbReference>
<gene>
    <name evidence="6" type="ORF">IAA04_00910</name>
</gene>
<dbReference type="InterPro" id="IPR003785">
    <property type="entry name" value="Creatininase/forma_Hydrolase"/>
</dbReference>
<accession>A0A9D2PAU7</accession>
<reference evidence="6" key="1">
    <citation type="journal article" date="2021" name="PeerJ">
        <title>Extensive microbial diversity within the chicken gut microbiome revealed by metagenomics and culture.</title>
        <authorList>
            <person name="Gilroy R."/>
            <person name="Ravi A."/>
            <person name="Getino M."/>
            <person name="Pursley I."/>
            <person name="Horton D.L."/>
            <person name="Alikhan N.F."/>
            <person name="Baker D."/>
            <person name="Gharbi K."/>
            <person name="Hall N."/>
            <person name="Watson M."/>
            <person name="Adriaenssens E.M."/>
            <person name="Foster-Nyarko E."/>
            <person name="Jarju S."/>
            <person name="Secka A."/>
            <person name="Antonio M."/>
            <person name="Oren A."/>
            <person name="Chaudhuri R.R."/>
            <person name="La Ragione R."/>
            <person name="Hildebrand F."/>
            <person name="Pallen M.J."/>
        </authorList>
    </citation>
    <scope>NUCLEOTIDE SEQUENCE</scope>
    <source>
        <strain evidence="6">CHK183-5548</strain>
    </source>
</reference>
<evidence type="ECO:0000256" key="1">
    <source>
        <dbReference type="ARBA" id="ARBA00001947"/>
    </source>
</evidence>
<dbReference type="InterPro" id="IPR024087">
    <property type="entry name" value="Creatininase-like_sf"/>
</dbReference>
<evidence type="ECO:0000256" key="4">
    <source>
        <dbReference type="ARBA" id="ARBA00022833"/>
    </source>
</evidence>
<dbReference type="AlphaFoldDB" id="A0A9D2PAU7"/>
<comment type="cofactor">
    <cofactor evidence="1">
        <name>Zn(2+)</name>
        <dbReference type="ChEBI" id="CHEBI:29105"/>
    </cofactor>
</comment>
<reference evidence="6" key="2">
    <citation type="submission" date="2021-04" db="EMBL/GenBank/DDBJ databases">
        <authorList>
            <person name="Gilroy R."/>
        </authorList>
    </citation>
    <scope>NUCLEOTIDE SEQUENCE</scope>
    <source>
        <strain evidence="6">CHK183-5548</strain>
    </source>
</reference>
<comment type="similarity">
    <text evidence="5">Belongs to the creatininase superfamily.</text>
</comment>
<dbReference type="GO" id="GO:0046872">
    <property type="term" value="F:metal ion binding"/>
    <property type="evidence" value="ECO:0007669"/>
    <property type="project" value="UniProtKB-KW"/>
</dbReference>
<dbReference type="Gene3D" id="3.40.50.10310">
    <property type="entry name" value="Creatininase"/>
    <property type="match status" value="1"/>
</dbReference>
<keyword evidence="4" id="KW-0862">Zinc</keyword>
<keyword evidence="2" id="KW-0479">Metal-binding</keyword>
<evidence type="ECO:0000313" key="7">
    <source>
        <dbReference type="Proteomes" id="UP000823883"/>
    </source>
</evidence>
<evidence type="ECO:0000256" key="5">
    <source>
        <dbReference type="ARBA" id="ARBA00024029"/>
    </source>
</evidence>
<keyword evidence="3" id="KW-0378">Hydrolase</keyword>
<protein>
    <submittedName>
        <fullName evidence="6">Creatininase family protein</fullName>
    </submittedName>
</protein>
<dbReference type="EMBL" id="DWWL01000005">
    <property type="protein sequence ID" value="HJC46597.1"/>
    <property type="molecule type" value="Genomic_DNA"/>
</dbReference>
<proteinExistence type="inferred from homology"/>
<evidence type="ECO:0000256" key="2">
    <source>
        <dbReference type="ARBA" id="ARBA00022723"/>
    </source>
</evidence>
<dbReference type="GO" id="GO:0016811">
    <property type="term" value="F:hydrolase activity, acting on carbon-nitrogen (but not peptide) bonds, in linear amides"/>
    <property type="evidence" value="ECO:0007669"/>
    <property type="project" value="TreeGrafter"/>
</dbReference>
<dbReference type="PANTHER" id="PTHR35005">
    <property type="entry name" value="3-DEHYDRO-SCYLLO-INOSOSE HYDROLASE"/>
    <property type="match status" value="1"/>
</dbReference>
<evidence type="ECO:0000313" key="6">
    <source>
        <dbReference type="EMBL" id="HJC46597.1"/>
    </source>
</evidence>
<name>A0A9D2PAU7_9FIRM</name>
<sequence length="280" mass="30818">MKNWETLYEVKGPKSIAEMTAAELAEALKETQTVILSFGAIENHAAHLPMGADYFQANVLIRKVYEALLELGIKSVPGLAVPFGVQTNKFERDSVFGNCYLSQSTFIAMVKDLVLSLHESGFKKFILCLNHSENEAAVHVAAKDLADQYGIMSVVADWVPPMNDFWPTVLNNAEHQGHGGEDETACVMAAVPKLVHLEGTEPYYADEDPKEAKMAGLHYYGGAVGVYVPVKTDRSPGYIGDPADANAEEGILCYDAYAKWIAQVAEKYLFNEFNDKSWNA</sequence>
<dbReference type="Pfam" id="PF02633">
    <property type="entry name" value="Creatininase"/>
    <property type="match status" value="1"/>
</dbReference>
<organism evidence="6 7">
    <name type="scientific">Candidatus Lachnoclostridium pullistercoris</name>
    <dbReference type="NCBI Taxonomy" id="2838632"/>
    <lineage>
        <taxon>Bacteria</taxon>
        <taxon>Bacillati</taxon>
        <taxon>Bacillota</taxon>
        <taxon>Clostridia</taxon>
        <taxon>Lachnospirales</taxon>
        <taxon>Lachnospiraceae</taxon>
    </lineage>
</organism>
<comment type="caution">
    <text evidence="6">The sequence shown here is derived from an EMBL/GenBank/DDBJ whole genome shotgun (WGS) entry which is preliminary data.</text>
</comment>
<dbReference type="Proteomes" id="UP000823883">
    <property type="component" value="Unassembled WGS sequence"/>
</dbReference>
<dbReference type="SUPFAM" id="SSF102215">
    <property type="entry name" value="Creatininase"/>
    <property type="match status" value="1"/>
</dbReference>
<evidence type="ECO:0000256" key="3">
    <source>
        <dbReference type="ARBA" id="ARBA00022801"/>
    </source>
</evidence>
<dbReference type="GO" id="GO:0009231">
    <property type="term" value="P:riboflavin biosynthetic process"/>
    <property type="evidence" value="ECO:0007669"/>
    <property type="project" value="TreeGrafter"/>
</dbReference>